<gene>
    <name evidence="2" type="ORF">SAMN05421505_10131</name>
</gene>
<dbReference type="Proteomes" id="UP000198923">
    <property type="component" value="Unassembled WGS sequence"/>
</dbReference>
<evidence type="ECO:0000313" key="3">
    <source>
        <dbReference type="Proteomes" id="UP000198923"/>
    </source>
</evidence>
<accession>A0A1G7QL81</accession>
<protein>
    <submittedName>
        <fullName evidence="2">Uncharacterized protein</fullName>
    </submittedName>
</protein>
<evidence type="ECO:0000256" key="1">
    <source>
        <dbReference type="SAM" id="MobiDB-lite"/>
    </source>
</evidence>
<dbReference type="RefSeq" id="WP_093166970.1">
    <property type="nucleotide sequence ID" value="NZ_FNCN01000001.1"/>
</dbReference>
<dbReference type="EMBL" id="FNCN01000001">
    <property type="protein sequence ID" value="SDF99238.1"/>
    <property type="molecule type" value="Genomic_DNA"/>
</dbReference>
<dbReference type="STRING" id="504805.SAMN05421505_10131"/>
<reference evidence="2 3" key="1">
    <citation type="submission" date="2016-10" db="EMBL/GenBank/DDBJ databases">
        <authorList>
            <person name="de Groot N.N."/>
        </authorList>
    </citation>
    <scope>NUCLEOTIDE SEQUENCE [LARGE SCALE GENOMIC DNA]</scope>
    <source>
        <strain evidence="2 3">CPCC 201354</strain>
    </source>
</reference>
<feature type="region of interest" description="Disordered" evidence="1">
    <location>
        <begin position="1"/>
        <end position="20"/>
    </location>
</feature>
<evidence type="ECO:0000313" key="2">
    <source>
        <dbReference type="EMBL" id="SDF99238.1"/>
    </source>
</evidence>
<sequence length="260" mass="26363">MNLRRVDRGTATRDAMDRSSMDQGTATVVAAALLGAAAALLGAAAGAAVYTAQAGTSPLPPLLGLTVALCCAPAADRWAEASQVAARSPGEAAAVRRARTARHIADRCARLAVVGAVHPVLLPALLPLCRVLPPPAVPALGGADADAARAVRRIVRTATEQDARASPSGALLTRLLLRHHTRLSARIADATAHAAGRAALEGLRRRLPMLCSLMLAAIGLAVADRLQAGTAGTAAAVCVFLTIVTTPLTESTRAEGAPTA</sequence>
<keyword evidence="3" id="KW-1185">Reference proteome</keyword>
<organism evidence="2 3">
    <name type="scientific">Sinosporangium album</name>
    <dbReference type="NCBI Taxonomy" id="504805"/>
    <lineage>
        <taxon>Bacteria</taxon>
        <taxon>Bacillati</taxon>
        <taxon>Actinomycetota</taxon>
        <taxon>Actinomycetes</taxon>
        <taxon>Streptosporangiales</taxon>
        <taxon>Streptosporangiaceae</taxon>
        <taxon>Sinosporangium</taxon>
    </lineage>
</organism>
<dbReference type="AlphaFoldDB" id="A0A1G7QL81"/>
<proteinExistence type="predicted"/>
<name>A0A1G7QL81_9ACTN</name>